<reference evidence="3 4" key="1">
    <citation type="submission" date="2024-06" db="EMBL/GenBank/DDBJ databases">
        <title>Genomic Encyclopedia of Type Strains, Phase IV (KMG-IV): sequencing the most valuable type-strain genomes for metagenomic binning, comparative biology and taxonomic classification.</title>
        <authorList>
            <person name="Goeker M."/>
        </authorList>
    </citation>
    <scope>NUCLEOTIDE SEQUENCE [LARGE SCALE GENOMIC DNA]</scope>
    <source>
        <strain evidence="3 4">DSM 29492</strain>
    </source>
</reference>
<keyword evidence="2" id="KW-0812">Transmembrane</keyword>
<feature type="transmembrane region" description="Helical" evidence="2">
    <location>
        <begin position="348"/>
        <end position="373"/>
    </location>
</feature>
<dbReference type="Proteomes" id="UP001549106">
    <property type="component" value="Unassembled WGS sequence"/>
</dbReference>
<proteinExistence type="predicted"/>
<dbReference type="Pfam" id="PF18960">
    <property type="entry name" value="DUF5702"/>
    <property type="match status" value="1"/>
</dbReference>
<gene>
    <name evidence="3" type="ORF">ABID24_002238</name>
</gene>
<keyword evidence="4" id="KW-1185">Reference proteome</keyword>
<feature type="compositionally biased region" description="Polar residues" evidence="1">
    <location>
        <begin position="191"/>
        <end position="201"/>
    </location>
</feature>
<evidence type="ECO:0000256" key="1">
    <source>
        <dbReference type="SAM" id="MobiDB-lite"/>
    </source>
</evidence>
<dbReference type="InterPro" id="IPR043756">
    <property type="entry name" value="DUF5702"/>
</dbReference>
<evidence type="ECO:0000256" key="2">
    <source>
        <dbReference type="SAM" id="Phobius"/>
    </source>
</evidence>
<feature type="compositionally biased region" description="Low complexity" evidence="1">
    <location>
        <begin position="174"/>
        <end position="190"/>
    </location>
</feature>
<evidence type="ECO:0000313" key="4">
    <source>
        <dbReference type="Proteomes" id="UP001549106"/>
    </source>
</evidence>
<comment type="caution">
    <text evidence="3">The sequence shown here is derived from an EMBL/GenBank/DDBJ whole genome shotgun (WGS) entry which is preliminary data.</text>
</comment>
<name>A0ABV2M3D1_9FIRM</name>
<keyword evidence="2" id="KW-0472">Membrane</keyword>
<keyword evidence="2" id="KW-1133">Transmembrane helix</keyword>
<evidence type="ECO:0000313" key="3">
    <source>
        <dbReference type="EMBL" id="MET3750984.1"/>
    </source>
</evidence>
<feature type="region of interest" description="Disordered" evidence="1">
    <location>
        <begin position="172"/>
        <end position="214"/>
    </location>
</feature>
<dbReference type="EMBL" id="JBEPMJ010000016">
    <property type="protein sequence ID" value="MET3750984.1"/>
    <property type="molecule type" value="Genomic_DNA"/>
</dbReference>
<dbReference type="RefSeq" id="WP_257464865.1">
    <property type="nucleotide sequence ID" value="NZ_JANJZT010000016.1"/>
</dbReference>
<accession>A0ABV2M3D1</accession>
<protein>
    <submittedName>
        <fullName evidence="3">Uncharacterized protein</fullName>
    </submittedName>
</protein>
<sequence length="496" mass="54670">MKKGSITIFLALILSLLLSLVCTSIESVRMAAARTQILSGLDIGLYSLFGQYDRELLKEYDLFFLNGSGSSGTLNLAAVYDDLESYMKPVLKQNSQKLSVVQGGLSGYRLATDENGEVFYRQAVSYMKDTLGSQGVQKLIQKFQEKKDRVEDAEKAGAQAEENKSLESYDSEMNAAAQNSQEAAQQQTESGNSESGDTDISSGEDLSDGKPEEKIENPIPVLKAIRKMSLLDLVVPAEKGISENCVSKSELLSGRDLEKGMEMTQPVKTDSSYASSLLFQQYLMDKLGCYTNPASGGLKYQTEYLLCGKTSDTENLKSVARRLLLVREGVNAAFLMADPAKRAQMHGLALAIASAFLIPPAAVIIEAALLFCWSFGESILDLRELFHGGKVPLVKNSGNWQLSLDNLAHILEGLDSQRKSDENGMSYEEYLQILLLSQSKSNKLQRGMDMVECCIRNTTGQKEFRLDHCIEAIEASVDVRANRKKTFTVTKQFSYV</sequence>
<organism evidence="3 4">
    <name type="scientific">Blautia caecimuris</name>
    <dbReference type="NCBI Taxonomy" id="1796615"/>
    <lineage>
        <taxon>Bacteria</taxon>
        <taxon>Bacillati</taxon>
        <taxon>Bacillota</taxon>
        <taxon>Clostridia</taxon>
        <taxon>Lachnospirales</taxon>
        <taxon>Lachnospiraceae</taxon>
        <taxon>Blautia</taxon>
    </lineage>
</organism>